<dbReference type="EMBL" id="CYTW01000001">
    <property type="protein sequence ID" value="CUJ82268.1"/>
    <property type="molecule type" value="Genomic_DNA"/>
</dbReference>
<evidence type="ECO:0000313" key="2">
    <source>
        <dbReference type="Proteomes" id="UP000051870"/>
    </source>
</evidence>
<protein>
    <submittedName>
        <fullName evidence="1">Uncharacterized protein</fullName>
    </submittedName>
</protein>
<keyword evidence="2" id="KW-1185">Reference proteome</keyword>
<accession>A0A0P1I004</accession>
<proteinExistence type="predicted"/>
<reference evidence="2" key="1">
    <citation type="submission" date="2015-09" db="EMBL/GenBank/DDBJ databases">
        <authorList>
            <person name="Rodrigo-Torres Lidia"/>
            <person name="Arahal R.David."/>
        </authorList>
    </citation>
    <scope>NUCLEOTIDE SEQUENCE [LARGE SCALE GENOMIC DNA]</scope>
    <source>
        <strain evidence="2">CECT 7735</strain>
    </source>
</reference>
<name>A0A0P1I004_9RHOB</name>
<dbReference type="Proteomes" id="UP000051870">
    <property type="component" value="Unassembled WGS sequence"/>
</dbReference>
<evidence type="ECO:0000313" key="1">
    <source>
        <dbReference type="EMBL" id="CUJ82268.1"/>
    </source>
</evidence>
<dbReference type="RefSeq" id="WP_058309413.1">
    <property type="nucleotide sequence ID" value="NZ_CYTW01000001.1"/>
</dbReference>
<gene>
    <name evidence="1" type="ORF">PH7735_00129</name>
</gene>
<sequence length="109" mass="12233">MTLSICHLVETQSDLLKRPERHLVNSAEFAVANHEIRSVGGRTFRAQSFDVDVIVSHIPIRWKTFPFLVSLRAANPNSKIIHVDLAANKSSKPLRQTAFALFDQVILAN</sequence>
<dbReference type="AlphaFoldDB" id="A0A0P1I004"/>
<organism evidence="1 2">
    <name type="scientific">Shimia thalassica</name>
    <dbReference type="NCBI Taxonomy" id="1715693"/>
    <lineage>
        <taxon>Bacteria</taxon>
        <taxon>Pseudomonadati</taxon>
        <taxon>Pseudomonadota</taxon>
        <taxon>Alphaproteobacteria</taxon>
        <taxon>Rhodobacterales</taxon>
        <taxon>Roseobacteraceae</taxon>
    </lineage>
</organism>
<dbReference type="GeneID" id="83883101"/>